<dbReference type="AlphaFoldDB" id="A0A1H5DK79"/>
<evidence type="ECO:0000256" key="1">
    <source>
        <dbReference type="ARBA" id="ARBA00022741"/>
    </source>
</evidence>
<dbReference type="OrthoDB" id="7360772at2"/>
<dbReference type="RefSeq" id="WP_090384293.1">
    <property type="nucleotide sequence ID" value="NZ_CP156749.1"/>
</dbReference>
<accession>A0A1H5DK79</accession>
<gene>
    <name evidence="3" type="ORF">SAMN05421553_3347</name>
</gene>
<keyword evidence="1" id="KW-0547">Nucleotide-binding</keyword>
<protein>
    <recommendedName>
        <fullName evidence="2">Acb2/Tad1 hairpin domain-containing protein</fullName>
    </recommendedName>
</protein>
<reference evidence="4" key="1">
    <citation type="submission" date="2016-10" db="EMBL/GenBank/DDBJ databases">
        <authorList>
            <person name="Varghese N."/>
            <person name="Submissions S."/>
        </authorList>
    </citation>
    <scope>NUCLEOTIDE SEQUENCE [LARGE SCALE GENOMIC DNA]</scope>
    <source>
        <strain evidence="4">DSM 12111</strain>
    </source>
</reference>
<dbReference type="InterPro" id="IPR056098">
    <property type="entry name" value="Acb2/Tad1_hairpin"/>
</dbReference>
<proteinExistence type="predicted"/>
<feature type="domain" description="Acb2/Tad1 hairpin" evidence="2">
    <location>
        <begin position="8"/>
        <end position="69"/>
    </location>
</feature>
<dbReference type="Pfam" id="PF24729">
    <property type="entry name" value="Acb2_Tad1_hairpin"/>
    <property type="match status" value="1"/>
</dbReference>
<dbReference type="Proteomes" id="UP000242849">
    <property type="component" value="Unassembled WGS sequence"/>
</dbReference>
<evidence type="ECO:0000259" key="2">
    <source>
        <dbReference type="Pfam" id="PF24729"/>
    </source>
</evidence>
<dbReference type="GO" id="GO:0000166">
    <property type="term" value="F:nucleotide binding"/>
    <property type="evidence" value="ECO:0007669"/>
    <property type="project" value="UniProtKB-KW"/>
</dbReference>
<dbReference type="STRING" id="53406.SAMN05421553_3347"/>
<organism evidence="3 4">
    <name type="scientific">Pseudomonas anguilliseptica</name>
    <dbReference type="NCBI Taxonomy" id="53406"/>
    <lineage>
        <taxon>Bacteria</taxon>
        <taxon>Pseudomonadati</taxon>
        <taxon>Pseudomonadota</taxon>
        <taxon>Gammaproteobacteria</taxon>
        <taxon>Pseudomonadales</taxon>
        <taxon>Pseudomonadaceae</taxon>
        <taxon>Pseudomonas</taxon>
    </lineage>
</organism>
<sequence length="74" mass="8027">MDNQHRQISGYRELSQAEIDQMNAVKAKAAEVGALLDSLSASAGLDQRWVGIARSHLQQGFMAAVRAIAQPTTF</sequence>
<evidence type="ECO:0000313" key="4">
    <source>
        <dbReference type="Proteomes" id="UP000242849"/>
    </source>
</evidence>
<name>A0A1H5DK79_PSEAG</name>
<evidence type="ECO:0000313" key="3">
    <source>
        <dbReference type="EMBL" id="SED79236.1"/>
    </source>
</evidence>
<keyword evidence="4" id="KW-1185">Reference proteome</keyword>
<dbReference type="EMBL" id="FNSC01000001">
    <property type="protein sequence ID" value="SED79236.1"/>
    <property type="molecule type" value="Genomic_DNA"/>
</dbReference>